<keyword evidence="7 14" id="KW-0443">Lipid metabolism</keyword>
<dbReference type="NCBIfam" id="NF000941">
    <property type="entry name" value="PRK00094.1-3"/>
    <property type="match status" value="1"/>
</dbReference>
<evidence type="ECO:0000256" key="11">
    <source>
        <dbReference type="ARBA" id="ARBA00066687"/>
    </source>
</evidence>
<dbReference type="InterPro" id="IPR006168">
    <property type="entry name" value="G3P_DH_NAD-dep"/>
</dbReference>
<feature type="binding site" evidence="14">
    <location>
        <position position="142"/>
    </location>
    <ligand>
        <name>NADPH</name>
        <dbReference type="ChEBI" id="CHEBI:57783"/>
    </ligand>
</feature>
<feature type="binding site" evidence="17">
    <location>
        <position position="142"/>
    </location>
    <ligand>
        <name>NAD(+)</name>
        <dbReference type="ChEBI" id="CHEBI:57540"/>
    </ligand>
</feature>
<feature type="binding site" evidence="14">
    <location>
        <position position="283"/>
    </location>
    <ligand>
        <name>NADPH</name>
        <dbReference type="ChEBI" id="CHEBI:57783"/>
    </ligand>
</feature>
<evidence type="ECO:0000313" key="21">
    <source>
        <dbReference type="EMBL" id="MRI85600.1"/>
    </source>
</evidence>
<feature type="binding site" evidence="16">
    <location>
        <position position="107"/>
    </location>
    <ligand>
        <name>substrate</name>
    </ligand>
</feature>
<dbReference type="FunFam" id="3.40.50.720:FF:000019">
    <property type="entry name" value="Glycerol-3-phosphate dehydrogenase [NAD(P)+]"/>
    <property type="match status" value="1"/>
</dbReference>
<evidence type="ECO:0000259" key="19">
    <source>
        <dbReference type="Pfam" id="PF01210"/>
    </source>
</evidence>
<feature type="binding site" evidence="14">
    <location>
        <position position="48"/>
    </location>
    <ligand>
        <name>NADPH</name>
        <dbReference type="ChEBI" id="CHEBI:57783"/>
    </ligand>
</feature>
<organism evidence="21 22">
    <name type="scientific">Fundicoccus ignavus</name>
    <dbReference type="NCBI Taxonomy" id="2664442"/>
    <lineage>
        <taxon>Bacteria</taxon>
        <taxon>Bacillati</taxon>
        <taxon>Bacillota</taxon>
        <taxon>Bacilli</taxon>
        <taxon>Lactobacillales</taxon>
        <taxon>Aerococcaceae</taxon>
        <taxon>Fundicoccus</taxon>
    </lineage>
</organism>
<dbReference type="InterPro" id="IPR006109">
    <property type="entry name" value="G3P_DH_NAD-dep_C"/>
</dbReference>
<dbReference type="Gene3D" id="3.40.50.720">
    <property type="entry name" value="NAD(P)-binding Rossmann-like Domain"/>
    <property type="match status" value="1"/>
</dbReference>
<feature type="domain" description="Glycerol-3-phosphate dehydrogenase NAD-dependent N-terminal" evidence="19">
    <location>
        <begin position="2"/>
        <end position="161"/>
    </location>
</feature>
<dbReference type="NCBIfam" id="NF000940">
    <property type="entry name" value="PRK00094.1-2"/>
    <property type="match status" value="1"/>
</dbReference>
<keyword evidence="9 14" id="KW-1208">Phospholipid metabolism</keyword>
<keyword evidence="6 14" id="KW-0520">NAD</keyword>
<dbReference type="Pfam" id="PF01210">
    <property type="entry name" value="NAD_Gly3P_dh_N"/>
    <property type="match status" value="1"/>
</dbReference>
<evidence type="ECO:0000256" key="17">
    <source>
        <dbReference type="PIRSR" id="PIRSR000114-3"/>
    </source>
</evidence>
<dbReference type="Gene3D" id="1.10.1040.10">
    <property type="entry name" value="N-(1-d-carboxylethyl)-l-norvaline Dehydrogenase, domain 2"/>
    <property type="match status" value="1"/>
</dbReference>
<protein>
    <recommendedName>
        <fullName evidence="12 14">Glycerol-3-phosphate dehydrogenase [NAD(P)+]</fullName>
        <ecNumber evidence="11 14">1.1.1.94</ecNumber>
    </recommendedName>
    <alternativeName>
        <fullName evidence="14">NAD(P)(+)-dependent glycerol-3-phosphate dehydrogenase</fullName>
    </alternativeName>
    <alternativeName>
        <fullName evidence="13 14">NAD(P)H-dependent dihydroxyacetone-phosphate reductase</fullName>
    </alternativeName>
</protein>
<dbReference type="Proteomes" id="UP000430975">
    <property type="component" value="Unassembled WGS sequence"/>
</dbReference>
<dbReference type="InterPro" id="IPR008927">
    <property type="entry name" value="6-PGluconate_DH-like_C_sf"/>
</dbReference>
<dbReference type="GO" id="GO:0005975">
    <property type="term" value="P:carbohydrate metabolic process"/>
    <property type="evidence" value="ECO:0007669"/>
    <property type="project" value="InterPro"/>
</dbReference>
<feature type="binding site" evidence="14">
    <location>
        <position position="140"/>
    </location>
    <ligand>
        <name>sn-glycerol 3-phosphate</name>
        <dbReference type="ChEBI" id="CHEBI:57597"/>
    </ligand>
</feature>
<comment type="catalytic activity">
    <reaction evidence="14">
        <text>sn-glycerol 3-phosphate + NAD(+) = dihydroxyacetone phosphate + NADH + H(+)</text>
        <dbReference type="Rhea" id="RHEA:11092"/>
        <dbReference type="ChEBI" id="CHEBI:15378"/>
        <dbReference type="ChEBI" id="CHEBI:57540"/>
        <dbReference type="ChEBI" id="CHEBI:57597"/>
        <dbReference type="ChEBI" id="CHEBI:57642"/>
        <dbReference type="ChEBI" id="CHEBI:57945"/>
        <dbReference type="EC" id="1.1.1.94"/>
    </reaction>
</comment>
<evidence type="ECO:0000256" key="18">
    <source>
        <dbReference type="RuleBase" id="RU000437"/>
    </source>
</evidence>
<comment type="caution">
    <text evidence="14">Lacks conserved residue(s) required for the propagation of feature annotation.</text>
</comment>
<dbReference type="Pfam" id="PF07479">
    <property type="entry name" value="NAD_Gly3P_dh_C"/>
    <property type="match status" value="1"/>
</dbReference>
<dbReference type="RefSeq" id="WP_311453934.1">
    <property type="nucleotide sequence ID" value="NZ_WJQS01000005.1"/>
</dbReference>
<feature type="binding site" evidence="14">
    <location>
        <position position="107"/>
    </location>
    <ligand>
        <name>sn-glycerol 3-phosphate</name>
        <dbReference type="ChEBI" id="CHEBI:57597"/>
    </ligand>
</feature>
<proteinExistence type="inferred from homology"/>
<comment type="similarity">
    <text evidence="1 14 18">Belongs to the NAD-dependent glycerol-3-phosphate dehydrogenase family.</text>
</comment>
<comment type="pathway">
    <text evidence="14">Membrane lipid metabolism; glycerophospholipid metabolism.</text>
</comment>
<keyword evidence="2 14" id="KW-0444">Lipid biosynthesis</keyword>
<feature type="binding site" evidence="14">
    <location>
        <position position="256"/>
    </location>
    <ligand>
        <name>sn-glycerol 3-phosphate</name>
        <dbReference type="ChEBI" id="CHEBI:57597"/>
    </ligand>
</feature>
<comment type="caution">
    <text evidence="21">The sequence shown here is derived from an EMBL/GenBank/DDBJ whole genome shotgun (WGS) entry which is preliminary data.</text>
</comment>
<feature type="binding site" evidence="14">
    <location>
        <position position="10"/>
    </location>
    <ligand>
        <name>NADPH</name>
        <dbReference type="ChEBI" id="CHEBI:57783"/>
    </ligand>
</feature>
<feature type="binding site" evidence="14">
    <location>
        <position position="257"/>
    </location>
    <ligand>
        <name>sn-glycerol 3-phosphate</name>
        <dbReference type="ChEBI" id="CHEBI:57597"/>
    </ligand>
</feature>
<feature type="binding site" evidence="14">
    <location>
        <position position="138"/>
    </location>
    <ligand>
        <name>sn-glycerol 3-phosphate</name>
        <dbReference type="ChEBI" id="CHEBI:57597"/>
    </ligand>
</feature>
<evidence type="ECO:0000256" key="2">
    <source>
        <dbReference type="ARBA" id="ARBA00022516"/>
    </source>
</evidence>
<dbReference type="GO" id="GO:0046167">
    <property type="term" value="P:glycerol-3-phosphate biosynthetic process"/>
    <property type="evidence" value="ECO:0007669"/>
    <property type="project" value="UniProtKB-UniRule"/>
</dbReference>
<evidence type="ECO:0000256" key="4">
    <source>
        <dbReference type="ARBA" id="ARBA00022857"/>
    </source>
</evidence>
<keyword evidence="4 14" id="KW-0521">NADP</keyword>
<evidence type="ECO:0000256" key="13">
    <source>
        <dbReference type="ARBA" id="ARBA00080511"/>
    </source>
</evidence>
<feature type="binding site" evidence="14">
    <location>
        <position position="31"/>
    </location>
    <ligand>
        <name>NADPH</name>
        <dbReference type="ChEBI" id="CHEBI:57783"/>
    </ligand>
</feature>
<dbReference type="PRINTS" id="PR00077">
    <property type="entry name" value="GPDHDRGNASE"/>
</dbReference>
<dbReference type="PIRSF" id="PIRSF000114">
    <property type="entry name" value="Glycerol-3-P_dh"/>
    <property type="match status" value="1"/>
</dbReference>
<keyword evidence="5 14" id="KW-0560">Oxidoreductase</keyword>
<comment type="function">
    <text evidence="14">Catalyzes the reduction of the glycolytic intermediate dihydroxyacetone phosphate (DHAP) to sn-glycerol 3-phosphate (G3P), the key precursor for phospholipid synthesis.</text>
</comment>
<evidence type="ECO:0000256" key="3">
    <source>
        <dbReference type="ARBA" id="ARBA00022741"/>
    </source>
</evidence>
<evidence type="ECO:0000256" key="10">
    <source>
        <dbReference type="ARBA" id="ARBA00052716"/>
    </source>
</evidence>
<feature type="active site" description="Proton acceptor" evidence="14 15">
    <location>
        <position position="193"/>
    </location>
</feature>
<feature type="binding site" evidence="14">
    <location>
        <position position="281"/>
    </location>
    <ligand>
        <name>NADPH</name>
        <dbReference type="ChEBI" id="CHEBI:57783"/>
    </ligand>
</feature>
<evidence type="ECO:0000256" key="9">
    <source>
        <dbReference type="ARBA" id="ARBA00023264"/>
    </source>
</evidence>
<evidence type="ECO:0000256" key="1">
    <source>
        <dbReference type="ARBA" id="ARBA00011009"/>
    </source>
</evidence>
<evidence type="ECO:0000256" key="15">
    <source>
        <dbReference type="PIRSR" id="PIRSR000114-1"/>
    </source>
</evidence>
<dbReference type="InterPro" id="IPR036291">
    <property type="entry name" value="NAD(P)-bd_dom_sf"/>
</dbReference>
<evidence type="ECO:0000313" key="22">
    <source>
        <dbReference type="Proteomes" id="UP000430975"/>
    </source>
</evidence>
<dbReference type="InterPro" id="IPR011128">
    <property type="entry name" value="G3P_DH_NAD-dep_N"/>
</dbReference>
<dbReference type="GO" id="GO:0006650">
    <property type="term" value="P:glycerophospholipid metabolic process"/>
    <property type="evidence" value="ECO:0007669"/>
    <property type="project" value="UniProtKB-UniRule"/>
</dbReference>
<dbReference type="SUPFAM" id="SSF51735">
    <property type="entry name" value="NAD(P)-binding Rossmann-fold domains"/>
    <property type="match status" value="1"/>
</dbReference>
<feature type="binding site" evidence="14">
    <location>
        <position position="107"/>
    </location>
    <ligand>
        <name>NADPH</name>
        <dbReference type="ChEBI" id="CHEBI:57783"/>
    </ligand>
</feature>
<feature type="binding site" evidence="14">
    <location>
        <position position="246"/>
    </location>
    <ligand>
        <name>sn-glycerol 3-phosphate</name>
        <dbReference type="ChEBI" id="CHEBI:57597"/>
    </ligand>
</feature>
<keyword evidence="14" id="KW-0963">Cytoplasm</keyword>
<evidence type="ECO:0000256" key="7">
    <source>
        <dbReference type="ARBA" id="ARBA00023098"/>
    </source>
</evidence>
<accession>A0A6I2GCU4</accession>
<evidence type="ECO:0000256" key="5">
    <source>
        <dbReference type="ARBA" id="ARBA00023002"/>
    </source>
</evidence>
<dbReference type="GO" id="GO:0046168">
    <property type="term" value="P:glycerol-3-phosphate catabolic process"/>
    <property type="evidence" value="ECO:0007669"/>
    <property type="project" value="InterPro"/>
</dbReference>
<feature type="binding site" evidence="14">
    <location>
        <position position="193"/>
    </location>
    <ligand>
        <name>sn-glycerol 3-phosphate</name>
        <dbReference type="ChEBI" id="CHEBI:57597"/>
    </ligand>
</feature>
<feature type="binding site" evidence="17">
    <location>
        <position position="257"/>
    </location>
    <ligand>
        <name>NAD(+)</name>
        <dbReference type="ChEBI" id="CHEBI:57540"/>
    </ligand>
</feature>
<feature type="binding site" evidence="14">
    <location>
        <position position="257"/>
    </location>
    <ligand>
        <name>NADPH</name>
        <dbReference type="ChEBI" id="CHEBI:57783"/>
    </ligand>
</feature>
<keyword evidence="3 14" id="KW-0547">Nucleotide-binding</keyword>
<dbReference type="PANTHER" id="PTHR11728:SF1">
    <property type="entry name" value="GLYCEROL-3-PHOSPHATE DEHYDROGENASE [NAD(+)] 2, CHLOROPLASTIC"/>
    <property type="match status" value="1"/>
</dbReference>
<dbReference type="HAMAP" id="MF_00394">
    <property type="entry name" value="NAD_Glyc3P_dehydrog"/>
    <property type="match status" value="1"/>
</dbReference>
<dbReference type="EMBL" id="WJQS01000005">
    <property type="protein sequence ID" value="MRI85600.1"/>
    <property type="molecule type" value="Genomic_DNA"/>
</dbReference>
<reference evidence="21 22" key="1">
    <citation type="submission" date="2019-11" db="EMBL/GenBank/DDBJ databases">
        <title>Characterisation of Fundicoccus ignavus gen. nov. sp. nov., a novel genus of the family Aerococcaceae isolated from bulk tank milk.</title>
        <authorList>
            <person name="Siebert A."/>
            <person name="Huptas C."/>
            <person name="Wenning M."/>
            <person name="Scherer S."/>
            <person name="Doll E.V."/>
        </authorList>
    </citation>
    <scope>NUCLEOTIDE SEQUENCE [LARGE SCALE GENOMIC DNA]</scope>
    <source>
        <strain evidence="21 22">WS4759</strain>
    </source>
</reference>
<dbReference type="InterPro" id="IPR013328">
    <property type="entry name" value="6PGD_dom2"/>
</dbReference>
<dbReference type="FunFam" id="1.10.1040.10:FF:000001">
    <property type="entry name" value="Glycerol-3-phosphate dehydrogenase [NAD(P)+]"/>
    <property type="match status" value="1"/>
</dbReference>
<feature type="binding site" evidence="14">
    <location>
        <position position="258"/>
    </location>
    <ligand>
        <name>sn-glycerol 3-phosphate</name>
        <dbReference type="ChEBI" id="CHEBI:57597"/>
    </ligand>
</feature>
<comment type="catalytic activity">
    <reaction evidence="10">
        <text>sn-glycerol 3-phosphate + NADP(+) = dihydroxyacetone phosphate + NADPH + H(+)</text>
        <dbReference type="Rhea" id="RHEA:11096"/>
        <dbReference type="ChEBI" id="CHEBI:15378"/>
        <dbReference type="ChEBI" id="CHEBI:57597"/>
        <dbReference type="ChEBI" id="CHEBI:57642"/>
        <dbReference type="ChEBI" id="CHEBI:57783"/>
        <dbReference type="ChEBI" id="CHEBI:58349"/>
        <dbReference type="EC" id="1.1.1.94"/>
    </reaction>
    <physiologicalReaction direction="right-to-left" evidence="10">
        <dbReference type="Rhea" id="RHEA:11098"/>
    </physiologicalReaction>
</comment>
<name>A0A6I2GCU4_9LACT</name>
<evidence type="ECO:0000256" key="12">
    <source>
        <dbReference type="ARBA" id="ARBA00069372"/>
    </source>
</evidence>
<keyword evidence="22" id="KW-1185">Reference proteome</keyword>
<evidence type="ECO:0000256" key="14">
    <source>
        <dbReference type="HAMAP-Rule" id="MF_00394"/>
    </source>
</evidence>
<dbReference type="GO" id="GO:0047952">
    <property type="term" value="F:glycerol-3-phosphate dehydrogenase [NAD(P)+] activity"/>
    <property type="evidence" value="ECO:0007669"/>
    <property type="project" value="UniProtKB-UniRule"/>
</dbReference>
<evidence type="ECO:0000256" key="8">
    <source>
        <dbReference type="ARBA" id="ARBA00023209"/>
    </source>
</evidence>
<evidence type="ECO:0000256" key="6">
    <source>
        <dbReference type="ARBA" id="ARBA00023027"/>
    </source>
</evidence>
<dbReference type="SUPFAM" id="SSF48179">
    <property type="entry name" value="6-phosphogluconate dehydrogenase C-terminal domain-like"/>
    <property type="match status" value="1"/>
</dbReference>
<feature type="binding site" evidence="17">
    <location>
        <begin position="7"/>
        <end position="12"/>
    </location>
    <ligand>
        <name>NAD(+)</name>
        <dbReference type="ChEBI" id="CHEBI:57540"/>
    </ligand>
</feature>
<dbReference type="AlphaFoldDB" id="A0A6I2GCU4"/>
<dbReference type="NCBIfam" id="NF000942">
    <property type="entry name" value="PRK00094.1-4"/>
    <property type="match status" value="1"/>
</dbReference>
<feature type="binding site" evidence="14">
    <location>
        <position position="11"/>
    </location>
    <ligand>
        <name>NADPH</name>
        <dbReference type="ChEBI" id="CHEBI:57783"/>
    </ligand>
</feature>
<dbReference type="GO" id="GO:0005829">
    <property type="term" value="C:cytosol"/>
    <property type="evidence" value="ECO:0007669"/>
    <property type="project" value="TreeGrafter"/>
</dbReference>
<sequence length="343" mass="37667">MKVAVLGAGSWGTALAKVLAENDHEVYLWGRNASQIQQINETKINQKYLPDTVLPESIMATTDLATALHEARMILIVVPTSAIRQTMENLNDLLVNESQPIIVHATKGLEQETKLRISEVMEEVLKPELYEALAVLSGPSHAEEVARQDITTVTVASHSLTAAQIVQDVFMNRYFRVYTNTDVIGVELGAALKNIIALGAGLIEELGYGDNAKAALITRGLAEISRLGVRMGADPLTFIGLSGVGDLIVTCTSPHSRNWRAGRLIAQGLAREEIFENVQMVVEGILTCKAAYELAKEHEIEMPITEALYHRLYENASVAESLEALMMREGKQEVSLQKHLEQE</sequence>
<dbReference type="EC" id="1.1.1.94" evidence="11 14"/>
<feature type="binding site" evidence="16">
    <location>
        <begin position="257"/>
        <end position="258"/>
    </location>
    <ligand>
        <name>substrate</name>
    </ligand>
</feature>
<evidence type="ECO:0000259" key="20">
    <source>
        <dbReference type="Pfam" id="PF07479"/>
    </source>
</evidence>
<gene>
    <name evidence="14" type="primary">gpsA</name>
    <name evidence="21" type="ORF">GIY09_06865</name>
</gene>
<dbReference type="GO" id="GO:0008654">
    <property type="term" value="P:phospholipid biosynthetic process"/>
    <property type="evidence" value="ECO:0007669"/>
    <property type="project" value="UniProtKB-KW"/>
</dbReference>
<keyword evidence="8 14" id="KW-0594">Phospholipid biosynthesis</keyword>
<feature type="domain" description="Glycerol-3-phosphate dehydrogenase NAD-dependent C-terminal" evidence="20">
    <location>
        <begin position="182"/>
        <end position="322"/>
    </location>
</feature>
<dbReference type="PANTHER" id="PTHR11728">
    <property type="entry name" value="GLYCEROL-3-PHOSPHATE DEHYDROGENASE"/>
    <property type="match status" value="1"/>
</dbReference>
<dbReference type="GO" id="GO:0051287">
    <property type="term" value="F:NAD binding"/>
    <property type="evidence" value="ECO:0007669"/>
    <property type="project" value="InterPro"/>
</dbReference>
<dbReference type="UniPathway" id="UPA00940"/>
<evidence type="ECO:0000256" key="16">
    <source>
        <dbReference type="PIRSR" id="PIRSR000114-2"/>
    </source>
</evidence>
<comment type="subcellular location">
    <subcellularLocation>
        <location evidence="14">Cytoplasm</location>
    </subcellularLocation>
</comment>